<keyword evidence="9 12" id="KW-0443">Lipid metabolism</keyword>
<comment type="similarity">
    <text evidence="4 12">Belongs to the phosphatidyl serine synthase family.</text>
</comment>
<evidence type="ECO:0000256" key="4">
    <source>
        <dbReference type="ARBA" id="ARBA00008671"/>
    </source>
</evidence>
<organism evidence="14 15">
    <name type="scientific">Drosophila gunungcola</name>
    <name type="common">fruit fly</name>
    <dbReference type="NCBI Taxonomy" id="103775"/>
    <lineage>
        <taxon>Eukaryota</taxon>
        <taxon>Metazoa</taxon>
        <taxon>Ecdysozoa</taxon>
        <taxon>Arthropoda</taxon>
        <taxon>Hexapoda</taxon>
        <taxon>Insecta</taxon>
        <taxon>Pterygota</taxon>
        <taxon>Neoptera</taxon>
        <taxon>Endopterygota</taxon>
        <taxon>Diptera</taxon>
        <taxon>Brachycera</taxon>
        <taxon>Muscomorpha</taxon>
        <taxon>Ephydroidea</taxon>
        <taxon>Drosophilidae</taxon>
        <taxon>Drosophila</taxon>
        <taxon>Sophophora</taxon>
    </lineage>
</organism>
<comment type="catalytic activity">
    <reaction evidence="12">
        <text>a 1,2-diacyl-sn-glycero-3-phosphoethanolamine + L-serine = a 1,2-diacyl-sn-glycero-3-phospho-L-serine + ethanolamine</text>
        <dbReference type="Rhea" id="RHEA:27606"/>
        <dbReference type="ChEBI" id="CHEBI:33384"/>
        <dbReference type="ChEBI" id="CHEBI:57262"/>
        <dbReference type="ChEBI" id="CHEBI:57603"/>
        <dbReference type="ChEBI" id="CHEBI:64612"/>
        <dbReference type="EC" id="2.7.8.29"/>
    </reaction>
</comment>
<comment type="subcellular location">
    <subcellularLocation>
        <location evidence="1 12">Endoplasmic reticulum membrane</location>
        <topology evidence="1 12">Multi-pass membrane protein</topology>
    </subcellularLocation>
</comment>
<dbReference type="GO" id="GO:0005789">
    <property type="term" value="C:endoplasmic reticulum membrane"/>
    <property type="evidence" value="ECO:0007669"/>
    <property type="project" value="UniProtKB-SubCell"/>
</dbReference>
<comment type="pathway">
    <text evidence="2 12">Phospholipid metabolism; phosphatidylserine biosynthesis.</text>
</comment>
<comment type="function">
    <text evidence="12">Catalyzes a base-exchange reaction in which the polar head group of phosphatidylethanolamine (PE) is replaced by L-serine.</text>
</comment>
<keyword evidence="11 12" id="KW-1208">Phospholipid metabolism</keyword>
<reference evidence="14" key="1">
    <citation type="journal article" date="2023" name="Genome Biol. Evol.">
        <title>Long-read-based Genome Assembly of Drosophila gunungcola Reveals Fewer Chemosensory Genes in Flower-breeding Species.</title>
        <authorList>
            <person name="Negi A."/>
            <person name="Liao B.Y."/>
            <person name="Yeh S.D."/>
        </authorList>
    </citation>
    <scope>NUCLEOTIDE SEQUENCE</scope>
    <source>
        <strain evidence="14">Sukarami</strain>
    </source>
</reference>
<accession>A0A9Q0BM50</accession>
<dbReference type="PANTHER" id="PTHR15362:SF15">
    <property type="entry name" value="PHOSPHATIDYLSERINE SYNTHASE 1"/>
    <property type="match status" value="1"/>
</dbReference>
<evidence type="ECO:0000256" key="5">
    <source>
        <dbReference type="ARBA" id="ARBA00022679"/>
    </source>
</evidence>
<evidence type="ECO:0000256" key="11">
    <source>
        <dbReference type="ARBA" id="ARBA00023264"/>
    </source>
</evidence>
<proteinExistence type="inferred from homology"/>
<sequence length="385" mass="43510">MKKRSNSRGTPTSSGDVVSSSAGDADLDHPAFSRSGAASAPATPTKRRDGSDGSGSSAGARRKRKEEIDQTFVIVNERPVDDISLDFFYKPHTITLLAVSVLAVMYFAFVRNEANVDENLWAGLLCIVFFFLIISVIAFPNGPFTRPHPAVWRILFGCSVLYLLTLQFLMFQNYPTIRSIFYWIDPKLKNFHIDMEKEYGVNCSDISWDRVKGHLDVFAWGHFLGWAFKAILIRHMGILWAISVMWEITEITFAHLLPNFIECWWDALILDVIVCNGLGIWMGLKICQILEMREYKWASIKDISTTTGKIKRAMLQFTPESWSAIRWLDPKSTAMRFAACHPAGHLLAGYRAKHVLLEAHLRDAAGSLYCDRSPHIHWSICGAFG</sequence>
<gene>
    <name evidence="14" type="ORF">M5D96_010466</name>
</gene>
<evidence type="ECO:0000256" key="9">
    <source>
        <dbReference type="ARBA" id="ARBA00023098"/>
    </source>
</evidence>
<keyword evidence="12" id="KW-0444">Lipid biosynthesis</keyword>
<dbReference type="EMBL" id="JAMKOV010000015">
    <property type="protein sequence ID" value="KAI8036665.1"/>
    <property type="molecule type" value="Genomic_DNA"/>
</dbReference>
<dbReference type="EC" id="2.7.8.29" evidence="12"/>
<comment type="caution">
    <text evidence="12">Lacks conserved residue(s) required for the propagation of feature annotation.</text>
</comment>
<dbReference type="GO" id="GO:0006659">
    <property type="term" value="P:phosphatidylserine biosynthetic process"/>
    <property type="evidence" value="ECO:0007669"/>
    <property type="project" value="UniProtKB-UniRule"/>
</dbReference>
<keyword evidence="6 12" id="KW-0812">Transmembrane</keyword>
<feature type="compositionally biased region" description="Low complexity" evidence="13">
    <location>
        <begin position="13"/>
        <end position="24"/>
    </location>
</feature>
<feature type="transmembrane region" description="Helical" evidence="12">
    <location>
        <begin position="87"/>
        <end position="108"/>
    </location>
</feature>
<evidence type="ECO:0000256" key="8">
    <source>
        <dbReference type="ARBA" id="ARBA00022989"/>
    </source>
</evidence>
<dbReference type="GO" id="GO:0106245">
    <property type="term" value="F:L-serine-phosphatidylethanolamine phosphatidyltransferase activity"/>
    <property type="evidence" value="ECO:0007669"/>
    <property type="project" value="UniProtKB-UniRule"/>
</dbReference>
<evidence type="ECO:0000313" key="14">
    <source>
        <dbReference type="EMBL" id="KAI8036665.1"/>
    </source>
</evidence>
<evidence type="ECO:0000256" key="3">
    <source>
        <dbReference type="ARBA" id="ARBA00005189"/>
    </source>
</evidence>
<feature type="transmembrane region" description="Helical" evidence="12">
    <location>
        <begin position="120"/>
        <end position="139"/>
    </location>
</feature>
<keyword evidence="15" id="KW-1185">Reference proteome</keyword>
<feature type="transmembrane region" description="Helical" evidence="12">
    <location>
        <begin position="151"/>
        <end position="171"/>
    </location>
</feature>
<evidence type="ECO:0000256" key="10">
    <source>
        <dbReference type="ARBA" id="ARBA00023136"/>
    </source>
</evidence>
<comment type="pathway">
    <text evidence="3">Lipid metabolism.</text>
</comment>
<evidence type="ECO:0000256" key="1">
    <source>
        <dbReference type="ARBA" id="ARBA00004477"/>
    </source>
</evidence>
<keyword evidence="10 12" id="KW-0472">Membrane</keyword>
<keyword evidence="8 12" id="KW-1133">Transmembrane helix</keyword>
<dbReference type="Pfam" id="PF03034">
    <property type="entry name" value="PSS"/>
    <property type="match status" value="1"/>
</dbReference>
<dbReference type="PANTHER" id="PTHR15362">
    <property type="entry name" value="PHOSPHATIDYLINOSITOL SYNTHASE"/>
    <property type="match status" value="1"/>
</dbReference>
<name>A0A9Q0BM50_9MUSC</name>
<dbReference type="Proteomes" id="UP001059596">
    <property type="component" value="Unassembled WGS sequence"/>
</dbReference>
<keyword evidence="12" id="KW-0594">Phospholipid biosynthesis</keyword>
<dbReference type="InterPro" id="IPR004277">
    <property type="entry name" value="PSS"/>
</dbReference>
<evidence type="ECO:0000313" key="15">
    <source>
        <dbReference type="Proteomes" id="UP001059596"/>
    </source>
</evidence>
<evidence type="ECO:0000256" key="13">
    <source>
        <dbReference type="SAM" id="MobiDB-lite"/>
    </source>
</evidence>
<evidence type="ECO:0000256" key="2">
    <source>
        <dbReference type="ARBA" id="ARBA00004916"/>
    </source>
</evidence>
<keyword evidence="5 12" id="KW-0808">Transferase</keyword>
<protein>
    <recommendedName>
        <fullName evidence="12">Phosphatidylserine synthase</fullName>
        <ecNumber evidence="12">2.7.8.29</ecNumber>
    </recommendedName>
    <alternativeName>
        <fullName evidence="12">Serine-exchange enzyme</fullName>
    </alternativeName>
</protein>
<dbReference type="AlphaFoldDB" id="A0A9Q0BM50"/>
<feature type="region of interest" description="Disordered" evidence="13">
    <location>
        <begin position="1"/>
        <end position="64"/>
    </location>
</feature>
<evidence type="ECO:0000256" key="6">
    <source>
        <dbReference type="ARBA" id="ARBA00022692"/>
    </source>
</evidence>
<keyword evidence="7 12" id="KW-0256">Endoplasmic reticulum</keyword>
<evidence type="ECO:0000256" key="7">
    <source>
        <dbReference type="ARBA" id="ARBA00022824"/>
    </source>
</evidence>
<comment type="caution">
    <text evidence="14">The sequence shown here is derived from an EMBL/GenBank/DDBJ whole genome shotgun (WGS) entry which is preliminary data.</text>
</comment>
<evidence type="ECO:0000256" key="12">
    <source>
        <dbReference type="RuleBase" id="RU368094"/>
    </source>
</evidence>